<feature type="transmembrane region" description="Helical" evidence="10">
    <location>
        <begin position="504"/>
        <end position="527"/>
    </location>
</feature>
<evidence type="ECO:0000256" key="10">
    <source>
        <dbReference type="SAM" id="Phobius"/>
    </source>
</evidence>
<evidence type="ECO:0000256" key="9">
    <source>
        <dbReference type="SAM" id="MobiDB-lite"/>
    </source>
</evidence>
<evidence type="ECO:0000256" key="8">
    <source>
        <dbReference type="ARBA" id="ARBA00023136"/>
    </source>
</evidence>
<feature type="domain" description="SLC41A/MgtE integral membrane" evidence="11">
    <location>
        <begin position="375"/>
        <end position="519"/>
    </location>
</feature>
<feature type="transmembrane region" description="Helical" evidence="10">
    <location>
        <begin position="434"/>
        <end position="453"/>
    </location>
</feature>
<sequence>MSSTFSADGSCTLRQRTSSREKSDDEGDDTVAIKTMTLPTNDPVDVENQNTLGSHKTVPKNGHQKENGSIPDANDTDDAFLQEETLSTPLLGTSAVNDVGDEVTHRLPGKTGTESVWSISLQVFFPFLIAGFGTVGAGIVLDIVQHWTVFIKVSEVFILVPALLGLKGNLEMTLASRLSTAANIGLLDTRKEQWLIIGGNIVLTQCQAIVVGFLASVAAVVMGWIPDGIFNLHHGFILCASSLVTASAASFILGTVMVSVILLSKKCHINPDNVATPIAASLGDLTTLALLSWISRYLYEAIEVHNQFWIAPTIIVVFVVFLAPLWAFISHKNRYTHDVLYSGWTPVISAMVISSVGGLVLDFAVSNYHGVAVFTPIINGVGGNLVAVQASRISTDLHSSGKPGDSLPDDAPKGCRSPCKTFFGGGPHSKTARVLLCMVVPGHLIFLYTISYLQAGHTTITVIFTLAYSLAAVLQVILLLIIADWMIHLMWRKYMDPDNAAIPYLTAIGDLLGTGFLALTFHILWLIGDRDSDVGD</sequence>
<keyword evidence="3" id="KW-0813">Transport</keyword>
<keyword evidence="4 10" id="KW-0812">Transmembrane</keyword>
<evidence type="ECO:0000256" key="6">
    <source>
        <dbReference type="ARBA" id="ARBA00022989"/>
    </source>
</evidence>
<dbReference type="Proteomes" id="UP000694865">
    <property type="component" value="Unplaced"/>
</dbReference>
<feature type="transmembrane region" description="Helical" evidence="10">
    <location>
        <begin position="367"/>
        <end position="388"/>
    </location>
</feature>
<keyword evidence="8 10" id="KW-0472">Membrane</keyword>
<organism evidence="12 13">
    <name type="scientific">Saccoglossus kowalevskii</name>
    <name type="common">Acorn worm</name>
    <dbReference type="NCBI Taxonomy" id="10224"/>
    <lineage>
        <taxon>Eukaryota</taxon>
        <taxon>Metazoa</taxon>
        <taxon>Hemichordata</taxon>
        <taxon>Enteropneusta</taxon>
        <taxon>Harrimaniidae</taxon>
        <taxon>Saccoglossus</taxon>
    </lineage>
</organism>
<dbReference type="InterPro" id="IPR006667">
    <property type="entry name" value="SLC41_membr_dom"/>
</dbReference>
<evidence type="ECO:0000256" key="7">
    <source>
        <dbReference type="ARBA" id="ARBA00023065"/>
    </source>
</evidence>
<feature type="region of interest" description="Disordered" evidence="9">
    <location>
        <begin position="1"/>
        <end position="76"/>
    </location>
</feature>
<keyword evidence="5" id="KW-0460">Magnesium</keyword>
<evidence type="ECO:0000256" key="2">
    <source>
        <dbReference type="ARBA" id="ARBA00009749"/>
    </source>
</evidence>
<dbReference type="Pfam" id="PF01769">
    <property type="entry name" value="MgtE"/>
    <property type="match status" value="2"/>
</dbReference>
<dbReference type="PANTHER" id="PTHR16228">
    <property type="entry name" value="DIVALENT CATION TRANSPORTER SOLUTE CARRIER FAMILY 41"/>
    <property type="match status" value="1"/>
</dbReference>
<evidence type="ECO:0000256" key="4">
    <source>
        <dbReference type="ARBA" id="ARBA00022692"/>
    </source>
</evidence>
<dbReference type="SUPFAM" id="SSF161093">
    <property type="entry name" value="MgtE membrane domain-like"/>
    <property type="match status" value="2"/>
</dbReference>
<dbReference type="RefSeq" id="XP_002740553.1">
    <property type="nucleotide sequence ID" value="XM_002740507.2"/>
</dbReference>
<gene>
    <name evidence="13" type="primary">LOC100372696</name>
</gene>
<evidence type="ECO:0000256" key="1">
    <source>
        <dbReference type="ARBA" id="ARBA00004141"/>
    </source>
</evidence>
<accession>A0ABM0GZ24</accession>
<comment type="similarity">
    <text evidence="2">Belongs to the SLC41A transporter family.</text>
</comment>
<evidence type="ECO:0000313" key="12">
    <source>
        <dbReference type="Proteomes" id="UP000694865"/>
    </source>
</evidence>
<feature type="transmembrane region" description="Helical" evidence="10">
    <location>
        <begin position="274"/>
        <end position="295"/>
    </location>
</feature>
<dbReference type="Gene3D" id="1.10.357.20">
    <property type="entry name" value="SLC41 divalent cation transporters, integral membrane domain"/>
    <property type="match status" value="2"/>
</dbReference>
<protein>
    <submittedName>
        <fullName evidence="13">Solute carrier family 41 member 1-like</fullName>
    </submittedName>
</protein>
<evidence type="ECO:0000256" key="3">
    <source>
        <dbReference type="ARBA" id="ARBA00022448"/>
    </source>
</evidence>
<dbReference type="GeneID" id="100372696"/>
<feature type="transmembrane region" description="Helical" evidence="10">
    <location>
        <begin position="341"/>
        <end position="361"/>
    </location>
</feature>
<dbReference type="InterPro" id="IPR036739">
    <property type="entry name" value="SLC41_membr_dom_sf"/>
</dbReference>
<feature type="transmembrane region" description="Helical" evidence="10">
    <location>
        <begin position="235"/>
        <end position="262"/>
    </location>
</feature>
<feature type="transmembrane region" description="Helical" evidence="10">
    <location>
        <begin position="194"/>
        <end position="223"/>
    </location>
</feature>
<comment type="subcellular location">
    <subcellularLocation>
        <location evidence="1">Membrane</location>
        <topology evidence="1">Multi-pass membrane protein</topology>
    </subcellularLocation>
</comment>
<proteinExistence type="inferred from homology"/>
<dbReference type="PANTHER" id="PTHR16228:SF7">
    <property type="entry name" value="SLC41A_MGTE INTEGRAL MEMBRANE DOMAIN-CONTAINING PROTEIN"/>
    <property type="match status" value="1"/>
</dbReference>
<feature type="transmembrane region" description="Helical" evidence="10">
    <location>
        <begin position="116"/>
        <end position="141"/>
    </location>
</feature>
<keyword evidence="6 10" id="KW-1133">Transmembrane helix</keyword>
<evidence type="ECO:0000313" key="13">
    <source>
        <dbReference type="RefSeq" id="XP_002740553.1"/>
    </source>
</evidence>
<keyword evidence="7" id="KW-0406">Ion transport</keyword>
<dbReference type="InterPro" id="IPR045349">
    <property type="entry name" value="SLC41A1-3"/>
</dbReference>
<feature type="compositionally biased region" description="Polar residues" evidence="9">
    <location>
        <begin position="1"/>
        <end position="16"/>
    </location>
</feature>
<name>A0ABM0GZ24_SACKO</name>
<feature type="transmembrane region" description="Helical" evidence="10">
    <location>
        <begin position="307"/>
        <end position="329"/>
    </location>
</feature>
<feature type="transmembrane region" description="Helical" evidence="10">
    <location>
        <begin position="459"/>
        <end position="483"/>
    </location>
</feature>
<evidence type="ECO:0000256" key="5">
    <source>
        <dbReference type="ARBA" id="ARBA00022842"/>
    </source>
</evidence>
<keyword evidence="12" id="KW-1185">Reference proteome</keyword>
<evidence type="ECO:0000259" key="11">
    <source>
        <dbReference type="Pfam" id="PF01769"/>
    </source>
</evidence>
<reference evidence="13" key="1">
    <citation type="submission" date="2025-08" db="UniProtKB">
        <authorList>
            <consortium name="RefSeq"/>
        </authorList>
    </citation>
    <scope>IDENTIFICATION</scope>
    <source>
        <tissue evidence="13">Testes</tissue>
    </source>
</reference>
<feature type="domain" description="SLC41A/MgtE integral membrane" evidence="11">
    <location>
        <begin position="160"/>
        <end position="293"/>
    </location>
</feature>